<sequence length="621" mass="68241">MTGLFMRMTMNSSAHTVLIVMYVWLLSSGTFSYGDKRDIDCLRAIKDSLEDPLNYLNSWDFKNSTEGFICGFIGIDCWHPDENRVLNIRLSDMGLKGEFPQGIANCTSLTGVDMSSNKLYGPIPSNISQILQFVTSLDLSSNNLSGDIPLDLANCSYLNVLKLDNNQLSGQIPAQIGLLGRIKTFSVSNNRLTGPVPTFSNATISADSYAGNAGLCGSPLPICKGPPKKSNTGIIAGAAIGGVTLSALVVGAGMFFFLRRVSKMKKDDDPDGNKWAKSIKGAKGIKLSTFEKSISKMRLSDLLKVTSNFSKDNIIGSGRTGTMYKAVLEDGTSLMVKRLQDTQHSEKEFVSEMATLGNVKHRNLVPLLGFCTTKKERLLVYKYMPNGTLHDKLHLVSDDGKNMEWPLRLKIGIRAAKGFAWLHHNCNPRIIHRNISSKCILLDLDFEPKISDFGLARLMNPVDTHLSTFVNGEFGDLGYVAPEYARTLLATPKGDVYSFGVVLLELVSSERPTHVAKAPESFKGNLVEWITQLSSNSKLQDAFDESLVGKGDDGELFQVLKVACSCVLPTPKERPTMFEVYQLLRAIGERYHLTTDDEILMPSDTGDSGHLEELIVAREVV</sequence>
<dbReference type="Pfam" id="PF08263">
    <property type="entry name" value="LRRNT_2"/>
    <property type="match status" value="1"/>
</dbReference>
<feature type="transmembrane region" description="Helical" evidence="8">
    <location>
        <begin position="234"/>
        <end position="258"/>
    </location>
</feature>
<feature type="chain" id="PRO_5044845236" description="Protein kinase domain-containing protein" evidence="9">
    <location>
        <begin position="30"/>
        <end position="621"/>
    </location>
</feature>
<dbReference type="GO" id="GO:0016020">
    <property type="term" value="C:membrane"/>
    <property type="evidence" value="ECO:0007669"/>
    <property type="project" value="UniProtKB-SubCell"/>
</dbReference>
<dbReference type="InterPro" id="IPR032675">
    <property type="entry name" value="LRR_dom_sf"/>
</dbReference>
<dbReference type="PANTHER" id="PTHR48006:SF88">
    <property type="entry name" value="LRR RECEPTOR-LIKE KINASE FAMILY PROTEIN"/>
    <property type="match status" value="1"/>
</dbReference>
<proteinExistence type="predicted"/>
<evidence type="ECO:0000256" key="1">
    <source>
        <dbReference type="ARBA" id="ARBA00004479"/>
    </source>
</evidence>
<dbReference type="Pfam" id="PF07714">
    <property type="entry name" value="PK_Tyr_Ser-Thr"/>
    <property type="match status" value="1"/>
</dbReference>
<evidence type="ECO:0000259" key="10">
    <source>
        <dbReference type="PROSITE" id="PS50011"/>
    </source>
</evidence>
<evidence type="ECO:0000256" key="5">
    <source>
        <dbReference type="ARBA" id="ARBA00022737"/>
    </source>
</evidence>
<comment type="subcellular location">
    <subcellularLocation>
        <location evidence="1">Membrane</location>
        <topology evidence="1">Single-pass type I membrane protein</topology>
    </subcellularLocation>
</comment>
<dbReference type="InterPro" id="IPR013210">
    <property type="entry name" value="LRR_N_plant-typ"/>
</dbReference>
<dbReference type="Proteomes" id="UP001642360">
    <property type="component" value="Unassembled WGS sequence"/>
</dbReference>
<evidence type="ECO:0000256" key="8">
    <source>
        <dbReference type="SAM" id="Phobius"/>
    </source>
</evidence>
<evidence type="ECO:0000256" key="2">
    <source>
        <dbReference type="ARBA" id="ARBA00022614"/>
    </source>
</evidence>
<evidence type="ECO:0000313" key="12">
    <source>
        <dbReference type="Proteomes" id="UP001642360"/>
    </source>
</evidence>
<keyword evidence="4 9" id="KW-0732">Signal</keyword>
<feature type="signal peptide" evidence="9">
    <location>
        <begin position="1"/>
        <end position="29"/>
    </location>
</feature>
<dbReference type="FunFam" id="1.10.510.10:FF:000095">
    <property type="entry name" value="protein STRUBBELIG-RECEPTOR FAMILY 8"/>
    <property type="match status" value="1"/>
</dbReference>
<keyword evidence="7 8" id="KW-0472">Membrane</keyword>
<dbReference type="InterPro" id="IPR011009">
    <property type="entry name" value="Kinase-like_dom_sf"/>
</dbReference>
<evidence type="ECO:0000256" key="4">
    <source>
        <dbReference type="ARBA" id="ARBA00022729"/>
    </source>
</evidence>
<protein>
    <recommendedName>
        <fullName evidence="10">Protein kinase domain-containing protein</fullName>
    </recommendedName>
</protein>
<dbReference type="FunFam" id="3.30.200.20:FF:000428">
    <property type="entry name" value="Inactive LRR receptor-like serine/threonine-protein kinase BIR2"/>
    <property type="match status" value="1"/>
</dbReference>
<keyword evidence="5" id="KW-0677">Repeat</keyword>
<dbReference type="SUPFAM" id="SSF52058">
    <property type="entry name" value="L domain-like"/>
    <property type="match status" value="1"/>
</dbReference>
<evidence type="ECO:0000256" key="9">
    <source>
        <dbReference type="SAM" id="SignalP"/>
    </source>
</evidence>
<dbReference type="Gene3D" id="3.80.10.10">
    <property type="entry name" value="Ribonuclease Inhibitor"/>
    <property type="match status" value="1"/>
</dbReference>
<dbReference type="PROSITE" id="PS50011">
    <property type="entry name" value="PROTEIN_KINASE_DOM"/>
    <property type="match status" value="1"/>
</dbReference>
<organism evidence="11 12">
    <name type="scientific">Ilex paraguariensis</name>
    <name type="common">yerba mate</name>
    <dbReference type="NCBI Taxonomy" id="185542"/>
    <lineage>
        <taxon>Eukaryota</taxon>
        <taxon>Viridiplantae</taxon>
        <taxon>Streptophyta</taxon>
        <taxon>Embryophyta</taxon>
        <taxon>Tracheophyta</taxon>
        <taxon>Spermatophyta</taxon>
        <taxon>Magnoliopsida</taxon>
        <taxon>eudicotyledons</taxon>
        <taxon>Gunneridae</taxon>
        <taxon>Pentapetalae</taxon>
        <taxon>asterids</taxon>
        <taxon>campanulids</taxon>
        <taxon>Aquifoliales</taxon>
        <taxon>Aquifoliaceae</taxon>
        <taxon>Ilex</taxon>
    </lineage>
</organism>
<dbReference type="Gene3D" id="3.30.200.20">
    <property type="entry name" value="Phosphorylase Kinase, domain 1"/>
    <property type="match status" value="1"/>
</dbReference>
<gene>
    <name evidence="11" type="ORF">ILEXP_LOCUS6842</name>
</gene>
<dbReference type="InterPro" id="IPR001245">
    <property type="entry name" value="Ser-Thr/Tyr_kinase_cat_dom"/>
</dbReference>
<feature type="domain" description="Protein kinase" evidence="10">
    <location>
        <begin position="309"/>
        <end position="595"/>
    </location>
</feature>
<evidence type="ECO:0000256" key="3">
    <source>
        <dbReference type="ARBA" id="ARBA00022692"/>
    </source>
</evidence>
<dbReference type="InterPro" id="IPR051824">
    <property type="entry name" value="LRR_Rcpt-Like_S/T_Kinase"/>
</dbReference>
<keyword evidence="6 8" id="KW-1133">Transmembrane helix</keyword>
<dbReference type="PANTHER" id="PTHR48006">
    <property type="entry name" value="LEUCINE-RICH REPEAT-CONTAINING PROTEIN DDB_G0281931-RELATED"/>
    <property type="match status" value="1"/>
</dbReference>
<dbReference type="SUPFAM" id="SSF56112">
    <property type="entry name" value="Protein kinase-like (PK-like)"/>
    <property type="match status" value="1"/>
</dbReference>
<keyword evidence="2" id="KW-0433">Leucine-rich repeat</keyword>
<evidence type="ECO:0000256" key="6">
    <source>
        <dbReference type="ARBA" id="ARBA00022989"/>
    </source>
</evidence>
<dbReference type="Gene3D" id="1.10.510.10">
    <property type="entry name" value="Transferase(Phosphotransferase) domain 1"/>
    <property type="match status" value="1"/>
</dbReference>
<name>A0ABC8R4U6_9AQUA</name>
<dbReference type="InterPro" id="IPR000719">
    <property type="entry name" value="Prot_kinase_dom"/>
</dbReference>
<dbReference type="Pfam" id="PF00560">
    <property type="entry name" value="LRR_1"/>
    <property type="match status" value="1"/>
</dbReference>
<dbReference type="EMBL" id="CAUOFW020000962">
    <property type="protein sequence ID" value="CAK9139451.1"/>
    <property type="molecule type" value="Genomic_DNA"/>
</dbReference>
<accession>A0ABC8R4U6</accession>
<dbReference type="GO" id="GO:0005524">
    <property type="term" value="F:ATP binding"/>
    <property type="evidence" value="ECO:0007669"/>
    <property type="project" value="UniProtKB-KW"/>
</dbReference>
<dbReference type="AlphaFoldDB" id="A0ABC8R4U6"/>
<dbReference type="GO" id="GO:0004674">
    <property type="term" value="F:protein serine/threonine kinase activity"/>
    <property type="evidence" value="ECO:0007669"/>
    <property type="project" value="UniProtKB-KW"/>
</dbReference>
<evidence type="ECO:0000256" key="7">
    <source>
        <dbReference type="ARBA" id="ARBA00023136"/>
    </source>
</evidence>
<keyword evidence="3 8" id="KW-0812">Transmembrane</keyword>
<reference evidence="11 12" key="1">
    <citation type="submission" date="2024-02" db="EMBL/GenBank/DDBJ databases">
        <authorList>
            <person name="Vignale AGUSTIN F."/>
            <person name="Sosa J E."/>
            <person name="Modenutti C."/>
        </authorList>
    </citation>
    <scope>NUCLEOTIDE SEQUENCE [LARGE SCALE GENOMIC DNA]</scope>
</reference>
<dbReference type="FunFam" id="3.80.10.10:FF:000400">
    <property type="entry name" value="Nuclear pore complex protein NUP107"/>
    <property type="match status" value="1"/>
</dbReference>
<dbReference type="InterPro" id="IPR001611">
    <property type="entry name" value="Leu-rich_rpt"/>
</dbReference>
<keyword evidence="12" id="KW-1185">Reference proteome</keyword>
<comment type="caution">
    <text evidence="11">The sequence shown here is derived from an EMBL/GenBank/DDBJ whole genome shotgun (WGS) entry which is preliminary data.</text>
</comment>
<evidence type="ECO:0000313" key="11">
    <source>
        <dbReference type="EMBL" id="CAK9139451.1"/>
    </source>
</evidence>